<evidence type="ECO:0000313" key="4">
    <source>
        <dbReference type="Proteomes" id="UP000019132"/>
    </source>
</evidence>
<name>K3XC68_GLOUD</name>
<organism evidence="3 4">
    <name type="scientific">Globisporangium ultimum (strain ATCC 200006 / CBS 805.95 / DAOM BR144)</name>
    <name type="common">Pythium ultimum</name>
    <dbReference type="NCBI Taxonomy" id="431595"/>
    <lineage>
        <taxon>Eukaryota</taxon>
        <taxon>Sar</taxon>
        <taxon>Stramenopiles</taxon>
        <taxon>Oomycota</taxon>
        <taxon>Peronosporomycetes</taxon>
        <taxon>Pythiales</taxon>
        <taxon>Pythiaceae</taxon>
        <taxon>Globisporangium</taxon>
    </lineage>
</organism>
<dbReference type="Pfam" id="PF03732">
    <property type="entry name" value="Retrotrans_gag"/>
    <property type="match status" value="1"/>
</dbReference>
<feature type="region of interest" description="Disordered" evidence="1">
    <location>
        <begin position="312"/>
        <end position="338"/>
    </location>
</feature>
<dbReference type="InterPro" id="IPR005162">
    <property type="entry name" value="Retrotrans_gag_dom"/>
</dbReference>
<reference evidence="4" key="1">
    <citation type="journal article" date="2010" name="Genome Biol.">
        <title>Genome sequence of the necrotrophic plant pathogen Pythium ultimum reveals original pathogenicity mechanisms and effector repertoire.</title>
        <authorList>
            <person name="Levesque C.A."/>
            <person name="Brouwer H."/>
            <person name="Cano L."/>
            <person name="Hamilton J.P."/>
            <person name="Holt C."/>
            <person name="Huitema E."/>
            <person name="Raffaele S."/>
            <person name="Robideau G.P."/>
            <person name="Thines M."/>
            <person name="Win J."/>
            <person name="Zerillo M.M."/>
            <person name="Beakes G.W."/>
            <person name="Boore J.L."/>
            <person name="Busam D."/>
            <person name="Dumas B."/>
            <person name="Ferriera S."/>
            <person name="Fuerstenberg S.I."/>
            <person name="Gachon C.M."/>
            <person name="Gaulin E."/>
            <person name="Govers F."/>
            <person name="Grenville-Briggs L."/>
            <person name="Horner N."/>
            <person name="Hostetler J."/>
            <person name="Jiang R.H."/>
            <person name="Johnson J."/>
            <person name="Krajaejun T."/>
            <person name="Lin H."/>
            <person name="Meijer H.J."/>
            <person name="Moore B."/>
            <person name="Morris P."/>
            <person name="Phuntmart V."/>
            <person name="Puiu D."/>
            <person name="Shetty J."/>
            <person name="Stajich J.E."/>
            <person name="Tripathy S."/>
            <person name="Wawra S."/>
            <person name="van West P."/>
            <person name="Whitty B.R."/>
            <person name="Coutinho P.M."/>
            <person name="Henrissat B."/>
            <person name="Martin F."/>
            <person name="Thomas P.D."/>
            <person name="Tyler B.M."/>
            <person name="De Vries R.P."/>
            <person name="Kamoun S."/>
            <person name="Yandell M."/>
            <person name="Tisserat N."/>
            <person name="Buell C.R."/>
        </authorList>
    </citation>
    <scope>NUCLEOTIDE SEQUENCE</scope>
    <source>
        <strain evidence="4">DAOM:BR144</strain>
    </source>
</reference>
<dbReference type="EnsemblProtists" id="PYU1_T014817">
    <property type="protein sequence ID" value="PYU1_T014817"/>
    <property type="gene ID" value="PYU1_G014786"/>
</dbReference>
<accession>K3XC68</accession>
<dbReference type="HOGENOM" id="CLU_000384_7_0_1"/>
<reference evidence="4" key="2">
    <citation type="submission" date="2010-04" db="EMBL/GenBank/DDBJ databases">
        <authorList>
            <person name="Buell R."/>
            <person name="Hamilton J."/>
            <person name="Hostetler J."/>
        </authorList>
    </citation>
    <scope>NUCLEOTIDE SEQUENCE [LARGE SCALE GENOMIC DNA]</scope>
    <source>
        <strain evidence="4">DAOM:BR144</strain>
    </source>
</reference>
<keyword evidence="4" id="KW-1185">Reference proteome</keyword>
<dbReference type="VEuPathDB" id="FungiDB:PYU1_G014786"/>
<proteinExistence type="predicted"/>
<dbReference type="Proteomes" id="UP000019132">
    <property type="component" value="Unassembled WGS sequence"/>
</dbReference>
<dbReference type="STRING" id="431595.K3XC68"/>
<evidence type="ECO:0000256" key="1">
    <source>
        <dbReference type="SAM" id="MobiDB-lite"/>
    </source>
</evidence>
<evidence type="ECO:0000259" key="2">
    <source>
        <dbReference type="Pfam" id="PF03732"/>
    </source>
</evidence>
<dbReference type="EMBL" id="GL376569">
    <property type="status" value="NOT_ANNOTATED_CDS"/>
    <property type="molecule type" value="Genomic_DNA"/>
</dbReference>
<evidence type="ECO:0000313" key="3">
    <source>
        <dbReference type="EnsemblProtists" id="PYU1_T014817"/>
    </source>
</evidence>
<feature type="compositionally biased region" description="Basic and acidic residues" evidence="1">
    <location>
        <begin position="327"/>
        <end position="338"/>
    </location>
</feature>
<dbReference type="InParanoid" id="K3XC68"/>
<dbReference type="AlphaFoldDB" id="K3XC68"/>
<feature type="domain" description="Retrotransposon gag" evidence="2">
    <location>
        <begin position="142"/>
        <end position="212"/>
    </location>
</feature>
<sequence length="338" mass="38191">MMGVDPASTASSTITQDDCPHLSDLKWSTLQRLGKVVGEKAIFAILATCPPEQHRLTAIGFLQKEAEERGREATSAVTAQVQPPRQKAVKLDVARYGGGDKEPLLRWFVEIDAAIRSGQMYDPEQQSKELGIRSTNGRPHCFRTLAEFKSDIRAAFEPPKSEFRTRTEFLEIRQDKRDLHAYIQHARYLVSSIASEPIDMATQVATFMKGLTDGPVKTYLFREYPETLEQAIALALREDFSAKQAQLHANPHRAAQFRHARPPPRYSGPEPMDLSLVQTSAAPKRTADKCKQRCHRCQKLRHFSYECRAVQPAPRVRETSRTASSRSMREESKNVSNQ</sequence>
<reference evidence="3" key="3">
    <citation type="submission" date="2015-02" db="UniProtKB">
        <authorList>
            <consortium name="EnsemblProtists"/>
        </authorList>
    </citation>
    <scope>IDENTIFICATION</scope>
    <source>
        <strain evidence="3">DAOM BR144</strain>
    </source>
</reference>
<protein>
    <recommendedName>
        <fullName evidence="2">Retrotransposon gag domain-containing protein</fullName>
    </recommendedName>
</protein>